<dbReference type="Proteomes" id="UP000030659">
    <property type="component" value="Unassembled WGS sequence"/>
</dbReference>
<dbReference type="EMBL" id="LR865413">
    <property type="protein sequence ID" value="CAD2102418.1"/>
    <property type="molecule type" value="Genomic_DNA"/>
</dbReference>
<sequence length="259" mass="29354">MAALKVTKQFHDFITEVEKSPVFTNCHQNCESTLDDNDEALGLHQIFEINIKDDGNENIIIGMNEEADQSGAKLNDDESVSGDIPDANINQEIINYVYENLLAKGIKNERSSNNLGPNDNAVKNLRVTSKKEELDVEGKCFISNDSIYFISAFNQILKNSSIVRIKYESLLSIKKAQELNIIPEWFKIKPDEDQSFAFTTLLDKNDTYDSISNMIEYAIDSKKKLKINTITDDKRQTKTQGKKLDPNDIESSSEFPEKV</sequence>
<gene>
    <name evidence="3" type="ORF">PVPCR_0800270</name>
    <name evidence="4" type="ORF">YYG_02563</name>
</gene>
<dbReference type="AlphaFoldDB" id="W7AJC0"/>
<feature type="compositionally biased region" description="Basic and acidic residues" evidence="1">
    <location>
        <begin position="231"/>
        <end position="246"/>
    </location>
</feature>
<proteinExistence type="predicted"/>
<reference evidence="4 5" key="1">
    <citation type="submission" date="2013-02" db="EMBL/GenBank/DDBJ databases">
        <title>The Genome Sequence of Plasmodium vinckei petteri CR.</title>
        <authorList>
            <consortium name="The Broad Institute Genome Sequencing Platform"/>
            <consortium name="The Broad Institute Genome Sequencing Center for Infectious Disease"/>
            <person name="Neafsey D."/>
            <person name="Cheeseman I."/>
            <person name="Volkman S."/>
            <person name="Adams J."/>
            <person name="Walker B."/>
            <person name="Young S.K."/>
            <person name="Zeng Q."/>
            <person name="Gargeya S."/>
            <person name="Fitzgerald M."/>
            <person name="Haas B."/>
            <person name="Abouelleil A."/>
            <person name="Alvarado L."/>
            <person name="Arachchi H.M."/>
            <person name="Berlin A.M."/>
            <person name="Chapman S.B."/>
            <person name="Dewar J."/>
            <person name="Goldberg J."/>
            <person name="Griggs A."/>
            <person name="Gujja S."/>
            <person name="Hansen M."/>
            <person name="Howarth C."/>
            <person name="Imamovic A."/>
            <person name="Larimer J."/>
            <person name="McCowan C."/>
            <person name="Murphy C."/>
            <person name="Neiman D."/>
            <person name="Pearson M."/>
            <person name="Priest M."/>
            <person name="Roberts A."/>
            <person name="Saif S."/>
            <person name="Shea T."/>
            <person name="Sisk P."/>
            <person name="Sykes S."/>
            <person name="Wortman J."/>
            <person name="Nusbaum C."/>
            <person name="Birren B."/>
        </authorList>
    </citation>
    <scope>NUCLEOTIDE SEQUENCE [LARGE SCALE GENOMIC DNA]</scope>
    <source>
        <strain evidence="4 5">CR</strain>
    </source>
</reference>
<dbReference type="InterPro" id="IPR011993">
    <property type="entry name" value="PH-like_dom_sf"/>
</dbReference>
<evidence type="ECO:0000259" key="2">
    <source>
        <dbReference type="Pfam" id="PF02893"/>
    </source>
</evidence>
<feature type="domain" description="GRAM" evidence="2">
    <location>
        <begin position="110"/>
        <end position="218"/>
    </location>
</feature>
<evidence type="ECO:0000313" key="3">
    <source>
        <dbReference type="EMBL" id="CAD2102418.1"/>
    </source>
</evidence>
<keyword evidence="6" id="KW-1185">Reference proteome</keyword>
<name>W7AJC0_PLAVN</name>
<feature type="region of interest" description="Disordered" evidence="1">
    <location>
        <begin position="230"/>
        <end position="259"/>
    </location>
</feature>
<dbReference type="Pfam" id="PF02893">
    <property type="entry name" value="GRAM"/>
    <property type="match status" value="1"/>
</dbReference>
<dbReference type="OrthoDB" id="2162691at2759"/>
<feature type="compositionally biased region" description="Polar residues" evidence="1">
    <location>
        <begin position="249"/>
        <end position="259"/>
    </location>
</feature>
<organism evidence="4 5">
    <name type="scientific">Plasmodium vinckei petteri</name>
    <dbReference type="NCBI Taxonomy" id="138298"/>
    <lineage>
        <taxon>Eukaryota</taxon>
        <taxon>Sar</taxon>
        <taxon>Alveolata</taxon>
        <taxon>Apicomplexa</taxon>
        <taxon>Aconoidasida</taxon>
        <taxon>Haemosporida</taxon>
        <taxon>Plasmodiidae</taxon>
        <taxon>Plasmodium</taxon>
        <taxon>Plasmodium (Vinckeia)</taxon>
    </lineage>
</organism>
<evidence type="ECO:0000313" key="6">
    <source>
        <dbReference type="Proteomes" id="UP000515268"/>
    </source>
</evidence>
<reference evidence="3 6" key="2">
    <citation type="submission" date="2020-08" db="EMBL/GenBank/DDBJ databases">
        <authorList>
            <person name="Ramaprasad A."/>
        </authorList>
    </citation>
    <scope>NUCLEOTIDE SEQUENCE [LARGE SCALE GENOMIC DNA]</scope>
</reference>
<dbReference type="EMBL" id="KI965399">
    <property type="protein sequence ID" value="EUD71865.1"/>
    <property type="molecule type" value="Genomic_DNA"/>
</dbReference>
<protein>
    <recommendedName>
        <fullName evidence="2">GRAM domain-containing protein</fullName>
    </recommendedName>
</protein>
<dbReference type="Proteomes" id="UP000515268">
    <property type="component" value="Chromosome PVPCR_08"/>
</dbReference>
<accession>W7AJC0</accession>
<dbReference type="VEuPathDB" id="PlasmoDB:PVPCR_0800270"/>
<evidence type="ECO:0000313" key="5">
    <source>
        <dbReference type="Proteomes" id="UP000030659"/>
    </source>
</evidence>
<evidence type="ECO:0000256" key="1">
    <source>
        <dbReference type="SAM" id="MobiDB-lite"/>
    </source>
</evidence>
<dbReference type="InterPro" id="IPR004182">
    <property type="entry name" value="GRAM"/>
</dbReference>
<dbReference type="Gene3D" id="2.30.29.30">
    <property type="entry name" value="Pleckstrin-homology domain (PH domain)/Phosphotyrosine-binding domain (PTB)"/>
    <property type="match status" value="1"/>
</dbReference>
<evidence type="ECO:0000313" key="4">
    <source>
        <dbReference type="EMBL" id="EUD71865.1"/>
    </source>
</evidence>